<dbReference type="Proteomes" id="UP001597083">
    <property type="component" value="Unassembled WGS sequence"/>
</dbReference>
<dbReference type="Pfam" id="PF13641">
    <property type="entry name" value="Glyco_tranf_2_3"/>
    <property type="match status" value="1"/>
</dbReference>
<accession>A0ABW3CJ35</accession>
<keyword evidence="3 5" id="KW-0328">Glycosyltransferase</keyword>
<evidence type="ECO:0000256" key="3">
    <source>
        <dbReference type="ARBA" id="ARBA00022676"/>
    </source>
</evidence>
<dbReference type="PANTHER" id="PTHR43179">
    <property type="entry name" value="RHAMNOSYLTRANSFERASE WBBL"/>
    <property type="match status" value="1"/>
</dbReference>
<gene>
    <name evidence="5" type="ORF">ACFQ07_16160</name>
</gene>
<dbReference type="EMBL" id="JBHTIR010002436">
    <property type="protein sequence ID" value="MFD0853773.1"/>
    <property type="molecule type" value="Genomic_DNA"/>
</dbReference>
<protein>
    <submittedName>
        <fullName evidence="5">Glycosyltransferase</fullName>
        <ecNumber evidence="5">2.4.-.-</ecNumber>
    </submittedName>
</protein>
<dbReference type="PANTHER" id="PTHR43179:SF12">
    <property type="entry name" value="GALACTOFURANOSYLTRANSFERASE GLFT2"/>
    <property type="match status" value="1"/>
</dbReference>
<comment type="caution">
    <text evidence="5">The sequence shown here is derived from an EMBL/GenBank/DDBJ whole genome shotgun (WGS) entry which is preliminary data.</text>
</comment>
<evidence type="ECO:0000256" key="4">
    <source>
        <dbReference type="ARBA" id="ARBA00022679"/>
    </source>
</evidence>
<keyword evidence="4 5" id="KW-0808">Transferase</keyword>
<comment type="pathway">
    <text evidence="1">Cell wall biogenesis; cell wall polysaccharide biosynthesis.</text>
</comment>
<comment type="similarity">
    <text evidence="2">Belongs to the glycosyltransferase 2 family.</text>
</comment>
<evidence type="ECO:0000313" key="5">
    <source>
        <dbReference type="EMBL" id="MFD0853773.1"/>
    </source>
</evidence>
<dbReference type="SUPFAM" id="SSF53448">
    <property type="entry name" value="Nucleotide-diphospho-sugar transferases"/>
    <property type="match status" value="1"/>
</dbReference>
<dbReference type="InterPro" id="IPR029044">
    <property type="entry name" value="Nucleotide-diphossugar_trans"/>
</dbReference>
<evidence type="ECO:0000256" key="1">
    <source>
        <dbReference type="ARBA" id="ARBA00004776"/>
    </source>
</evidence>
<keyword evidence="6" id="KW-1185">Reference proteome</keyword>
<organism evidence="5 6">
    <name type="scientific">Actinomadura adrarensis</name>
    <dbReference type="NCBI Taxonomy" id="1819600"/>
    <lineage>
        <taxon>Bacteria</taxon>
        <taxon>Bacillati</taxon>
        <taxon>Actinomycetota</taxon>
        <taxon>Actinomycetes</taxon>
        <taxon>Streptosporangiales</taxon>
        <taxon>Thermomonosporaceae</taxon>
        <taxon>Actinomadura</taxon>
    </lineage>
</organism>
<dbReference type="GO" id="GO:0016757">
    <property type="term" value="F:glycosyltransferase activity"/>
    <property type="evidence" value="ECO:0007669"/>
    <property type="project" value="UniProtKB-KW"/>
</dbReference>
<reference evidence="6" key="1">
    <citation type="journal article" date="2019" name="Int. J. Syst. Evol. Microbiol.">
        <title>The Global Catalogue of Microorganisms (GCM) 10K type strain sequencing project: providing services to taxonomists for standard genome sequencing and annotation.</title>
        <authorList>
            <consortium name="The Broad Institute Genomics Platform"/>
            <consortium name="The Broad Institute Genome Sequencing Center for Infectious Disease"/>
            <person name="Wu L."/>
            <person name="Ma J."/>
        </authorList>
    </citation>
    <scope>NUCLEOTIDE SEQUENCE [LARGE SCALE GENOMIC DNA]</scope>
    <source>
        <strain evidence="6">JCM 31696</strain>
    </source>
</reference>
<sequence length="233" mass="25880">GQWLVFVNPDAVPAPGSIRALVECAKAEPQAGIVGGRCLAEDGTTDPRSWWGRPGLWSAFCFGTLLSSVFPGSRWFDPEAPRPWSSDVQQVPVVTGGFMLVSRRVWEDTGGFDTTFFMYGEDADLCLRAAESGYRPTVTGRAVFRHEGGGSSSSAGKMLMLFTGKATLMRRHVGKAGVRLLLMGVYLRARLGRVMRARPERQGRPTAKGEDWRRLWEQRREWSKGWTSKGRPQ</sequence>
<proteinExistence type="inferred from homology"/>
<dbReference type="Gene3D" id="3.90.550.10">
    <property type="entry name" value="Spore Coat Polysaccharide Biosynthesis Protein SpsA, Chain A"/>
    <property type="match status" value="1"/>
</dbReference>
<dbReference type="EC" id="2.4.-.-" evidence="5"/>
<feature type="non-terminal residue" evidence="5">
    <location>
        <position position="1"/>
    </location>
</feature>
<evidence type="ECO:0000256" key="2">
    <source>
        <dbReference type="ARBA" id="ARBA00006739"/>
    </source>
</evidence>
<evidence type="ECO:0000313" key="6">
    <source>
        <dbReference type="Proteomes" id="UP001597083"/>
    </source>
</evidence>
<name>A0ABW3CJ35_9ACTN</name>